<reference evidence="2" key="1">
    <citation type="submission" date="2023-04" db="EMBL/GenBank/DDBJ databases">
        <title>Phytophthora lilii NBRC 32176.</title>
        <authorList>
            <person name="Ichikawa N."/>
            <person name="Sato H."/>
            <person name="Tonouchi N."/>
        </authorList>
    </citation>
    <scope>NUCLEOTIDE SEQUENCE</scope>
    <source>
        <strain evidence="2">NBRC 32176</strain>
    </source>
</reference>
<accession>A0A9W6YDU7</accession>
<dbReference type="EMBL" id="BSXW01012438">
    <property type="protein sequence ID" value="GMF64982.1"/>
    <property type="molecule type" value="Genomic_DNA"/>
</dbReference>
<name>A0A9W6YDU7_9STRA</name>
<feature type="compositionally biased region" description="Low complexity" evidence="1">
    <location>
        <begin position="9"/>
        <end position="22"/>
    </location>
</feature>
<gene>
    <name evidence="2" type="ORF">Plil01_001772100</name>
</gene>
<dbReference type="Proteomes" id="UP001165083">
    <property type="component" value="Unassembled WGS sequence"/>
</dbReference>
<proteinExistence type="predicted"/>
<keyword evidence="3" id="KW-1185">Reference proteome</keyword>
<organism evidence="2 3">
    <name type="scientific">Phytophthora lilii</name>
    <dbReference type="NCBI Taxonomy" id="2077276"/>
    <lineage>
        <taxon>Eukaryota</taxon>
        <taxon>Sar</taxon>
        <taxon>Stramenopiles</taxon>
        <taxon>Oomycota</taxon>
        <taxon>Peronosporomycetes</taxon>
        <taxon>Peronosporales</taxon>
        <taxon>Peronosporaceae</taxon>
        <taxon>Phytophthora</taxon>
    </lineage>
</organism>
<sequence length="138" mass="14817">MEAPAKMPASPVAASCASASASTPIEKQSPGGKQVRCAPRRPRFFRVTGPTALPTPEPAESSTSYHEQQAITATHLSERETYSHVEDKQTAIYLIPEGQIKSLSSCLCVDRPFYSVQDDVMDVAISEEPLAPVEARAG</sequence>
<dbReference type="AlphaFoldDB" id="A0A9W6YDU7"/>
<evidence type="ECO:0000313" key="2">
    <source>
        <dbReference type="EMBL" id="GMF64982.1"/>
    </source>
</evidence>
<protein>
    <submittedName>
        <fullName evidence="2">Unnamed protein product</fullName>
    </submittedName>
</protein>
<evidence type="ECO:0000313" key="3">
    <source>
        <dbReference type="Proteomes" id="UP001165083"/>
    </source>
</evidence>
<feature type="region of interest" description="Disordered" evidence="1">
    <location>
        <begin position="1"/>
        <end position="67"/>
    </location>
</feature>
<comment type="caution">
    <text evidence="2">The sequence shown here is derived from an EMBL/GenBank/DDBJ whole genome shotgun (WGS) entry which is preliminary data.</text>
</comment>
<evidence type="ECO:0000256" key="1">
    <source>
        <dbReference type="SAM" id="MobiDB-lite"/>
    </source>
</evidence>